<dbReference type="AlphaFoldDB" id="A0A0E9SZR1"/>
<reference evidence="1" key="1">
    <citation type="submission" date="2014-11" db="EMBL/GenBank/DDBJ databases">
        <authorList>
            <person name="Amaro Gonzalez C."/>
        </authorList>
    </citation>
    <scope>NUCLEOTIDE SEQUENCE</scope>
</reference>
<reference evidence="1" key="2">
    <citation type="journal article" date="2015" name="Fish Shellfish Immunol.">
        <title>Early steps in the European eel (Anguilla anguilla)-Vibrio vulnificus interaction in the gills: Role of the RtxA13 toxin.</title>
        <authorList>
            <person name="Callol A."/>
            <person name="Pajuelo D."/>
            <person name="Ebbesson L."/>
            <person name="Teles M."/>
            <person name="MacKenzie S."/>
            <person name="Amaro C."/>
        </authorList>
    </citation>
    <scope>NUCLEOTIDE SEQUENCE</scope>
</reference>
<accession>A0A0E9SZR1</accession>
<organism evidence="1">
    <name type="scientific">Anguilla anguilla</name>
    <name type="common">European freshwater eel</name>
    <name type="synonym">Muraena anguilla</name>
    <dbReference type="NCBI Taxonomy" id="7936"/>
    <lineage>
        <taxon>Eukaryota</taxon>
        <taxon>Metazoa</taxon>
        <taxon>Chordata</taxon>
        <taxon>Craniata</taxon>
        <taxon>Vertebrata</taxon>
        <taxon>Euteleostomi</taxon>
        <taxon>Actinopterygii</taxon>
        <taxon>Neopterygii</taxon>
        <taxon>Teleostei</taxon>
        <taxon>Anguilliformes</taxon>
        <taxon>Anguillidae</taxon>
        <taxon>Anguilla</taxon>
    </lineage>
</organism>
<name>A0A0E9SZR1_ANGAN</name>
<protein>
    <submittedName>
        <fullName evidence="1">Uncharacterized protein</fullName>
    </submittedName>
</protein>
<sequence length="36" mass="4006">MVGAGTVFNACGSFKHYSLILNLFYKICNSFSQKCL</sequence>
<evidence type="ECO:0000313" key="1">
    <source>
        <dbReference type="EMBL" id="JAH46796.1"/>
    </source>
</evidence>
<proteinExistence type="predicted"/>
<dbReference type="EMBL" id="GBXM01061781">
    <property type="protein sequence ID" value="JAH46796.1"/>
    <property type="molecule type" value="Transcribed_RNA"/>
</dbReference>